<dbReference type="PANTHER" id="PTHR32011:SF6">
    <property type="entry name" value="KNR4_SMI1-LIKE DOMAIN-CONTAINING PROTEIN"/>
    <property type="match status" value="1"/>
</dbReference>
<keyword evidence="3" id="KW-1185">Reference proteome</keyword>
<dbReference type="PANTHER" id="PTHR32011">
    <property type="entry name" value="OS08G0472400 PROTEIN"/>
    <property type="match status" value="1"/>
</dbReference>
<evidence type="ECO:0000313" key="2">
    <source>
        <dbReference type="EMBL" id="KAB5547496.1"/>
    </source>
</evidence>
<accession>A0A5N5M006</accession>
<dbReference type="AlphaFoldDB" id="A0A5N5M006"/>
<name>A0A5N5M006_9ROSI</name>
<dbReference type="EMBL" id="VDCV01000007">
    <property type="protein sequence ID" value="KAB5547496.1"/>
    <property type="molecule type" value="Genomic_DNA"/>
</dbReference>
<evidence type="ECO:0000256" key="1">
    <source>
        <dbReference type="SAM" id="MobiDB-lite"/>
    </source>
</evidence>
<feature type="region of interest" description="Disordered" evidence="1">
    <location>
        <begin position="234"/>
        <end position="277"/>
    </location>
</feature>
<reference evidence="3" key="1">
    <citation type="journal article" date="2019" name="Gigascience">
        <title>De novo genome assembly of the endangered Acer yangbiense, a plant species with extremely small populations endemic to Yunnan Province, China.</title>
        <authorList>
            <person name="Yang J."/>
            <person name="Wariss H.M."/>
            <person name="Tao L."/>
            <person name="Zhang R."/>
            <person name="Yun Q."/>
            <person name="Hollingsworth P."/>
            <person name="Dao Z."/>
            <person name="Luo G."/>
            <person name="Guo H."/>
            <person name="Ma Y."/>
            <person name="Sun W."/>
        </authorList>
    </citation>
    <scope>NUCLEOTIDE SEQUENCE [LARGE SCALE GENOMIC DNA]</scope>
    <source>
        <strain evidence="3">cv. br00</strain>
    </source>
</reference>
<gene>
    <name evidence="2" type="ORF">DKX38_010902</name>
</gene>
<comment type="caution">
    <text evidence="2">The sequence shown here is derived from an EMBL/GenBank/DDBJ whole genome shotgun (WGS) entry which is preliminary data.</text>
</comment>
<dbReference type="Proteomes" id="UP000326939">
    <property type="component" value="Chromosome 7"/>
</dbReference>
<feature type="compositionally biased region" description="Polar residues" evidence="1">
    <location>
        <begin position="46"/>
        <end position="69"/>
    </location>
</feature>
<sequence>MASATDQELDSNDHLRRHPNQSSSALASRDDSPLRDTATFWDRQYHSNPRNIVEQPSSSSKRHAPTQSPLPVAMSQWEQLLNLRLLHHHVQEGHLLSQSAMAGGGGTSLKSHPQGLGMPHLVGNYALPAPILFQDHTAMSSHHNLQICLVPQHRFYNLFKEASLGHQENFLKSTNNYGMLKMKSAENVQLWSVLGQLRSEITDYKSRIMKLEAEIPPVKQAVEDPNIAHVAGSAVSRKASKRGGPKKLAAPVDASPSLDKPDQIQAQARKSEPCKVQPEARAHIFEELVLNKVENKEEQSNAIVSTADQENKKNSKMLPNSNVNMGVDGGGLIMPPFHYPSIASEVFSKETNNIDNKGALATYLGEMNKKNLAWPCIISSKDSGKDVLKISSEAFYNNGSVIQQVGNFSPGWSLMNGEDASNEFADGLVALSKDENEEEMNCLLHHSFLYIYIYMAAAAQNTVLVCFSFAAYAKTLLDHLKSLNIPILPGLTDSEFNSIESTFHFTFPPDLRSILQEGLPIGPHFPNWRSSSLQQLQILLNLPSLNLSKNISLNNFWVNSWGHKPQDTNKALDIAKKFLDKAPVLVPIYRNCYIPSSPNMSGNPVFHVDDEQVCVLSFDVTRFFQQVDFLQMGSPTRLSRTENVSMNVPAWAATEARRIEFWTEVAERGRRVVACGETPGWWNDGGDLDHLELRECLEEVFRRLRDGGWREEEVREMMDGCDQGTGENGSGACEATKFDEEDVFWHGRMWSIVLLRAGRSMEDVVRLLDLEEFQLPNSCSRVDDDHKKSRIEQLMKLRSLEV</sequence>
<proteinExistence type="predicted"/>
<evidence type="ECO:0000313" key="3">
    <source>
        <dbReference type="Proteomes" id="UP000326939"/>
    </source>
</evidence>
<protein>
    <submittedName>
        <fullName evidence="2">Uncharacterized protein</fullName>
    </submittedName>
</protein>
<organism evidence="2 3">
    <name type="scientific">Salix brachista</name>
    <dbReference type="NCBI Taxonomy" id="2182728"/>
    <lineage>
        <taxon>Eukaryota</taxon>
        <taxon>Viridiplantae</taxon>
        <taxon>Streptophyta</taxon>
        <taxon>Embryophyta</taxon>
        <taxon>Tracheophyta</taxon>
        <taxon>Spermatophyta</taxon>
        <taxon>Magnoliopsida</taxon>
        <taxon>eudicotyledons</taxon>
        <taxon>Gunneridae</taxon>
        <taxon>Pentapetalae</taxon>
        <taxon>rosids</taxon>
        <taxon>fabids</taxon>
        <taxon>Malpighiales</taxon>
        <taxon>Salicaceae</taxon>
        <taxon>Saliceae</taxon>
        <taxon>Salix</taxon>
    </lineage>
</organism>
<feature type="region of interest" description="Disordered" evidence="1">
    <location>
        <begin position="1"/>
        <end position="70"/>
    </location>
</feature>